<keyword evidence="4" id="KW-0808">Transferase</keyword>
<dbReference type="PANTHER" id="PTHR43047">
    <property type="entry name" value="TWO-COMPONENT HISTIDINE PROTEIN KINASE"/>
    <property type="match status" value="1"/>
</dbReference>
<dbReference type="SMART" id="SM00091">
    <property type="entry name" value="PAS"/>
    <property type="match status" value="2"/>
</dbReference>
<dbReference type="CDD" id="cd00130">
    <property type="entry name" value="PAS"/>
    <property type="match status" value="1"/>
</dbReference>
<dbReference type="SMART" id="SM00388">
    <property type="entry name" value="HisKA"/>
    <property type="match status" value="1"/>
</dbReference>
<dbReference type="InterPro" id="IPR036890">
    <property type="entry name" value="HATPase_C_sf"/>
</dbReference>
<dbReference type="InterPro" id="IPR036097">
    <property type="entry name" value="HisK_dim/P_sf"/>
</dbReference>
<dbReference type="AlphaFoldDB" id="B1LYU3"/>
<reference evidence="11 12" key="1">
    <citation type="submission" date="2008-03" db="EMBL/GenBank/DDBJ databases">
        <title>Complete sequence of chromosome of Methylobacterium radiotolerans JCM 2831.</title>
        <authorList>
            <consortium name="US DOE Joint Genome Institute"/>
            <person name="Copeland A."/>
            <person name="Lucas S."/>
            <person name="Lapidus A."/>
            <person name="Glavina del Rio T."/>
            <person name="Dalin E."/>
            <person name="Tice H."/>
            <person name="Bruce D."/>
            <person name="Goodwin L."/>
            <person name="Pitluck S."/>
            <person name="Kiss H."/>
            <person name="Brettin T."/>
            <person name="Detter J.C."/>
            <person name="Han C."/>
            <person name="Kuske C.R."/>
            <person name="Schmutz J."/>
            <person name="Larimer F."/>
            <person name="Land M."/>
            <person name="Hauser L."/>
            <person name="Kyrpides N."/>
            <person name="Mikhailova N."/>
            <person name="Marx C.J."/>
            <person name="Richardson P."/>
        </authorList>
    </citation>
    <scope>NUCLEOTIDE SEQUENCE [LARGE SCALE GENOMIC DNA]</scope>
    <source>
        <strain evidence="12">ATCC 27329 / DSM 1819 / JCM 2831 / NBRC 15690 / NCIMB 10815 / 0-1</strain>
    </source>
</reference>
<protein>
    <recommendedName>
        <fullName evidence="2">histidine kinase</fullName>
        <ecNumber evidence="2">2.7.13.3</ecNumber>
    </recommendedName>
</protein>
<name>B1LYU3_METRJ</name>
<keyword evidence="3" id="KW-0597">Phosphoprotein</keyword>
<dbReference type="SMART" id="SM00086">
    <property type="entry name" value="PAC"/>
    <property type="match status" value="1"/>
</dbReference>
<dbReference type="KEGG" id="mrd:Mrad2831_2369"/>
<dbReference type="RefSeq" id="WP_012319337.1">
    <property type="nucleotide sequence ID" value="NC_010505.1"/>
</dbReference>
<keyword evidence="5 11" id="KW-0418">Kinase</keyword>
<dbReference type="Gene3D" id="1.10.287.130">
    <property type="match status" value="1"/>
</dbReference>
<dbReference type="InterPro" id="IPR003661">
    <property type="entry name" value="HisK_dim/P_dom"/>
</dbReference>
<keyword evidence="8" id="KW-0812">Transmembrane</keyword>
<dbReference type="eggNOG" id="COG2205">
    <property type="taxonomic scope" value="Bacteria"/>
</dbReference>
<dbReference type="InterPro" id="IPR013655">
    <property type="entry name" value="PAS_fold_3"/>
</dbReference>
<dbReference type="Gene3D" id="3.30.450.20">
    <property type="entry name" value="PAS domain"/>
    <property type="match status" value="2"/>
</dbReference>
<comment type="catalytic activity">
    <reaction evidence="1">
        <text>ATP + protein L-histidine = ADP + protein N-phospho-L-histidine.</text>
        <dbReference type="EC" id="2.7.13.3"/>
    </reaction>
</comment>
<dbReference type="PRINTS" id="PR00344">
    <property type="entry name" value="BCTRLSENSOR"/>
</dbReference>
<dbReference type="PROSITE" id="PS50109">
    <property type="entry name" value="HIS_KIN"/>
    <property type="match status" value="1"/>
</dbReference>
<evidence type="ECO:0000313" key="11">
    <source>
        <dbReference type="EMBL" id="ACB24364.1"/>
    </source>
</evidence>
<dbReference type="EC" id="2.7.13.3" evidence="2"/>
<dbReference type="SMART" id="SM00387">
    <property type="entry name" value="HATPase_c"/>
    <property type="match status" value="1"/>
</dbReference>
<sequence>MPEAASASFSARADSSLTISWPMRSPDPRLGQAERWLRYAVPGTLAVFLACLVGLAALHIQGQRAEILAGAKAEVEGFARLAARAVGPAGTVAEDLRALMPESERHPGRRLLVVRPDTRIVAAHPPLPADRTTLAAVLGDSEPLSGLGERAGAMALELPGGESVLAAMHSLPGGAGQVAVLQPVEPLLRGWSARTRDQIVLIAAAAIVIVGVGLAYGLQTRQAARADRAREQIRGRLETALRRGACGLWDWDIARGRIYWSDSMYTLLGYRRQHEYLSFGDVNGLVHPDDGDLYSLARGLAANQTHVDHAFRMRGADGAYVWLRARAEVVADAADGGRHLVGIANDISEQRALEETNAAADMRLRDAVEAISEAFVLWDTGNRLVLCNSKFRHLHALSPEDAQAGRSYTDVMGRGVLPQVRRESPEAGMALTGMAARTFEAELSDGRWLQISERRTKDGGYVSVGTDITSLKRNQEQLLASERELIETVKDLKRSRRTLELQTQQLADLAERYLDQKAAAEAANQAKAEFLANMSHELRTPLNAIIGFADVMENAVLGPLGTPRYTEYCRDIRESGSHLLSMIDDILDMARLEARRVRLSPRAISAETAVSAALAPVEAAAREKAITVSVDVVPGLELLADPQAIGQILANLVQNAVKFTPAGGRVAVRGRRAGACTHLYIEDNGIGIPRTDLARLGRPFTQVERQMTRCHKGSGLGLAITRSMVELHGGSLRIRSEETVGTIVLVRLPATPAERPDALVPPASANPATAGSASPTREAPRAGRTAAGRTAVA</sequence>
<dbReference type="InterPro" id="IPR001610">
    <property type="entry name" value="PAC"/>
</dbReference>
<evidence type="ECO:0000259" key="10">
    <source>
        <dbReference type="PROSITE" id="PS50113"/>
    </source>
</evidence>
<dbReference type="SUPFAM" id="SSF55785">
    <property type="entry name" value="PYP-like sensor domain (PAS domain)"/>
    <property type="match status" value="2"/>
</dbReference>
<evidence type="ECO:0000256" key="7">
    <source>
        <dbReference type="SAM" id="MobiDB-lite"/>
    </source>
</evidence>
<dbReference type="Proteomes" id="UP000006589">
    <property type="component" value="Chromosome"/>
</dbReference>
<dbReference type="FunFam" id="3.30.565.10:FF:000006">
    <property type="entry name" value="Sensor histidine kinase WalK"/>
    <property type="match status" value="1"/>
</dbReference>
<dbReference type="Pfam" id="PF02518">
    <property type="entry name" value="HATPase_c"/>
    <property type="match status" value="1"/>
</dbReference>
<keyword evidence="8" id="KW-1133">Transmembrane helix</keyword>
<dbReference type="GO" id="GO:0005886">
    <property type="term" value="C:plasma membrane"/>
    <property type="evidence" value="ECO:0007669"/>
    <property type="project" value="TreeGrafter"/>
</dbReference>
<dbReference type="SUPFAM" id="SSF55874">
    <property type="entry name" value="ATPase domain of HSP90 chaperone/DNA topoisomerase II/histidine kinase"/>
    <property type="match status" value="1"/>
</dbReference>
<dbReference type="Gene3D" id="3.30.565.10">
    <property type="entry name" value="Histidine kinase-like ATPase, C-terminal domain"/>
    <property type="match status" value="1"/>
</dbReference>
<evidence type="ECO:0000256" key="6">
    <source>
        <dbReference type="SAM" id="Coils"/>
    </source>
</evidence>
<keyword evidence="8" id="KW-0472">Membrane</keyword>
<dbReference type="GeneID" id="6138402"/>
<dbReference type="Pfam" id="PF12860">
    <property type="entry name" value="PAS_7"/>
    <property type="match status" value="1"/>
</dbReference>
<accession>B1LYU3</accession>
<feature type="domain" description="PAC" evidence="10">
    <location>
        <begin position="307"/>
        <end position="359"/>
    </location>
</feature>
<evidence type="ECO:0000256" key="4">
    <source>
        <dbReference type="ARBA" id="ARBA00022679"/>
    </source>
</evidence>
<dbReference type="HOGENOM" id="CLU_000445_114_71_5"/>
<feature type="transmembrane region" description="Helical" evidence="8">
    <location>
        <begin position="39"/>
        <end position="58"/>
    </location>
</feature>
<evidence type="ECO:0000256" key="1">
    <source>
        <dbReference type="ARBA" id="ARBA00000085"/>
    </source>
</evidence>
<dbReference type="InterPro" id="IPR000014">
    <property type="entry name" value="PAS"/>
</dbReference>
<evidence type="ECO:0000256" key="3">
    <source>
        <dbReference type="ARBA" id="ARBA00022553"/>
    </source>
</evidence>
<organism evidence="11 12">
    <name type="scientific">Methylobacterium radiotolerans (strain ATCC 27329 / DSM 1819 / JCM 2831 / NBRC 15690 / NCIMB 10815 / 0-1)</name>
    <dbReference type="NCBI Taxonomy" id="426355"/>
    <lineage>
        <taxon>Bacteria</taxon>
        <taxon>Pseudomonadati</taxon>
        <taxon>Pseudomonadota</taxon>
        <taxon>Alphaproteobacteria</taxon>
        <taxon>Hyphomicrobiales</taxon>
        <taxon>Methylobacteriaceae</taxon>
        <taxon>Methylobacterium</taxon>
    </lineage>
</organism>
<feature type="transmembrane region" description="Helical" evidence="8">
    <location>
        <begin position="199"/>
        <end position="218"/>
    </location>
</feature>
<dbReference type="Gene3D" id="2.10.70.100">
    <property type="match status" value="1"/>
</dbReference>
<dbReference type="InterPro" id="IPR035965">
    <property type="entry name" value="PAS-like_dom_sf"/>
</dbReference>
<dbReference type="InterPro" id="IPR003594">
    <property type="entry name" value="HATPase_dom"/>
</dbReference>
<dbReference type="PROSITE" id="PS50113">
    <property type="entry name" value="PAC"/>
    <property type="match status" value="1"/>
</dbReference>
<gene>
    <name evidence="11" type="ordered locus">Mrad2831_2369</name>
</gene>
<proteinExistence type="predicted"/>
<feature type="region of interest" description="Disordered" evidence="7">
    <location>
        <begin position="754"/>
        <end position="793"/>
    </location>
</feature>
<evidence type="ECO:0000256" key="2">
    <source>
        <dbReference type="ARBA" id="ARBA00012438"/>
    </source>
</evidence>
<dbReference type="STRING" id="426355.Mrad2831_2369"/>
<dbReference type="GO" id="GO:0000155">
    <property type="term" value="F:phosphorelay sensor kinase activity"/>
    <property type="evidence" value="ECO:0007669"/>
    <property type="project" value="InterPro"/>
</dbReference>
<evidence type="ECO:0000256" key="8">
    <source>
        <dbReference type="SAM" id="Phobius"/>
    </source>
</evidence>
<dbReference type="InterPro" id="IPR004358">
    <property type="entry name" value="Sig_transdc_His_kin-like_C"/>
</dbReference>
<dbReference type="GO" id="GO:0009927">
    <property type="term" value="F:histidine phosphotransfer kinase activity"/>
    <property type="evidence" value="ECO:0007669"/>
    <property type="project" value="TreeGrafter"/>
</dbReference>
<dbReference type="PATRIC" id="fig|426355.14.peg.2437"/>
<dbReference type="EMBL" id="CP001001">
    <property type="protein sequence ID" value="ACB24364.1"/>
    <property type="molecule type" value="Genomic_DNA"/>
</dbReference>
<feature type="compositionally biased region" description="Low complexity" evidence="7">
    <location>
        <begin position="782"/>
        <end position="793"/>
    </location>
</feature>
<dbReference type="InterPro" id="IPR005467">
    <property type="entry name" value="His_kinase_dom"/>
</dbReference>
<feature type="domain" description="Histidine kinase" evidence="9">
    <location>
        <begin position="533"/>
        <end position="752"/>
    </location>
</feature>
<feature type="coiled-coil region" evidence="6">
    <location>
        <begin position="482"/>
        <end position="512"/>
    </location>
</feature>
<dbReference type="Pfam" id="PF00512">
    <property type="entry name" value="HisKA"/>
    <property type="match status" value="1"/>
</dbReference>
<dbReference type="Pfam" id="PF08447">
    <property type="entry name" value="PAS_3"/>
    <property type="match status" value="1"/>
</dbReference>
<dbReference type="SUPFAM" id="SSF47384">
    <property type="entry name" value="Homodimeric domain of signal transducing histidine kinase"/>
    <property type="match status" value="1"/>
</dbReference>
<evidence type="ECO:0000313" key="12">
    <source>
        <dbReference type="Proteomes" id="UP000006589"/>
    </source>
</evidence>
<evidence type="ECO:0000259" key="9">
    <source>
        <dbReference type="PROSITE" id="PS50109"/>
    </source>
</evidence>
<dbReference type="InterPro" id="IPR000700">
    <property type="entry name" value="PAS-assoc_C"/>
</dbReference>
<dbReference type="CDD" id="cd00082">
    <property type="entry name" value="HisKA"/>
    <property type="match status" value="1"/>
</dbReference>
<evidence type="ECO:0000256" key="5">
    <source>
        <dbReference type="ARBA" id="ARBA00022777"/>
    </source>
</evidence>
<dbReference type="PANTHER" id="PTHR43047:SF72">
    <property type="entry name" value="OSMOSENSING HISTIDINE PROTEIN KINASE SLN1"/>
    <property type="match status" value="1"/>
</dbReference>
<keyword evidence="6" id="KW-0175">Coiled coil</keyword>